<dbReference type="GO" id="GO:0098797">
    <property type="term" value="C:plasma membrane protein complex"/>
    <property type="evidence" value="ECO:0007669"/>
    <property type="project" value="TreeGrafter"/>
</dbReference>
<feature type="compositionally biased region" description="Low complexity" evidence="10">
    <location>
        <begin position="106"/>
        <end position="117"/>
    </location>
</feature>
<evidence type="ECO:0000256" key="5">
    <source>
        <dbReference type="ARBA" id="ARBA00022519"/>
    </source>
</evidence>
<dbReference type="Gene3D" id="3.30.1150.10">
    <property type="match status" value="1"/>
</dbReference>
<dbReference type="RefSeq" id="WP_134673284.1">
    <property type="nucleotide sequence ID" value="NZ_SPUH01000001.1"/>
</dbReference>
<comment type="subcellular location">
    <subcellularLocation>
        <location evidence="1">Cell inner membrane</location>
        <topology evidence="1">Single-pass membrane protein</topology>
        <orientation evidence="1">Periplasmic side</orientation>
    </subcellularLocation>
</comment>
<evidence type="ECO:0000256" key="3">
    <source>
        <dbReference type="ARBA" id="ARBA00022448"/>
    </source>
</evidence>
<dbReference type="SUPFAM" id="SSF74653">
    <property type="entry name" value="TolA/TonB C-terminal domain"/>
    <property type="match status" value="1"/>
</dbReference>
<organism evidence="13 14">
    <name type="scientific">Luteimonas yindakuii</name>
    <dbReference type="NCBI Taxonomy" id="2565782"/>
    <lineage>
        <taxon>Bacteria</taxon>
        <taxon>Pseudomonadati</taxon>
        <taxon>Pseudomonadota</taxon>
        <taxon>Gammaproteobacteria</taxon>
        <taxon>Lysobacterales</taxon>
        <taxon>Lysobacteraceae</taxon>
        <taxon>Luteimonas</taxon>
    </lineage>
</organism>
<accession>A0A4Z1RIE4</accession>
<dbReference type="Proteomes" id="UP000298681">
    <property type="component" value="Unassembled WGS sequence"/>
</dbReference>
<keyword evidence="6 11" id="KW-0812">Transmembrane</keyword>
<evidence type="ECO:0000256" key="4">
    <source>
        <dbReference type="ARBA" id="ARBA00022475"/>
    </source>
</evidence>
<gene>
    <name evidence="13" type="ORF">E4582_03320</name>
</gene>
<keyword evidence="14" id="KW-1185">Reference proteome</keyword>
<evidence type="ECO:0000256" key="6">
    <source>
        <dbReference type="ARBA" id="ARBA00022692"/>
    </source>
</evidence>
<feature type="domain" description="TonB C-terminal" evidence="12">
    <location>
        <begin position="109"/>
        <end position="201"/>
    </location>
</feature>
<evidence type="ECO:0000256" key="10">
    <source>
        <dbReference type="SAM" id="MobiDB-lite"/>
    </source>
</evidence>
<evidence type="ECO:0000256" key="9">
    <source>
        <dbReference type="ARBA" id="ARBA00023136"/>
    </source>
</evidence>
<dbReference type="EMBL" id="SPUH01000001">
    <property type="protein sequence ID" value="TKS53899.1"/>
    <property type="molecule type" value="Genomic_DNA"/>
</dbReference>
<comment type="similarity">
    <text evidence="2">Belongs to the TonB family.</text>
</comment>
<evidence type="ECO:0000256" key="8">
    <source>
        <dbReference type="ARBA" id="ARBA00022989"/>
    </source>
</evidence>
<dbReference type="PANTHER" id="PTHR33446:SF2">
    <property type="entry name" value="PROTEIN TONB"/>
    <property type="match status" value="1"/>
</dbReference>
<dbReference type="NCBIfam" id="TIGR01352">
    <property type="entry name" value="tonB_Cterm"/>
    <property type="match status" value="1"/>
</dbReference>
<dbReference type="GO" id="GO:0055085">
    <property type="term" value="P:transmembrane transport"/>
    <property type="evidence" value="ECO:0007669"/>
    <property type="project" value="InterPro"/>
</dbReference>
<dbReference type="GO" id="GO:0031992">
    <property type="term" value="F:energy transducer activity"/>
    <property type="evidence" value="ECO:0007669"/>
    <property type="project" value="TreeGrafter"/>
</dbReference>
<keyword evidence="7" id="KW-0653">Protein transport</keyword>
<evidence type="ECO:0000256" key="11">
    <source>
        <dbReference type="SAM" id="Phobius"/>
    </source>
</evidence>
<feature type="compositionally biased region" description="Low complexity" evidence="10">
    <location>
        <begin position="74"/>
        <end position="89"/>
    </location>
</feature>
<evidence type="ECO:0000256" key="2">
    <source>
        <dbReference type="ARBA" id="ARBA00006555"/>
    </source>
</evidence>
<keyword evidence="9 11" id="KW-0472">Membrane</keyword>
<dbReference type="Pfam" id="PF03544">
    <property type="entry name" value="TonB_C"/>
    <property type="match status" value="1"/>
</dbReference>
<name>A0A4Z1RIE4_9GAMM</name>
<keyword evidence="5" id="KW-0997">Cell inner membrane</keyword>
<comment type="caution">
    <text evidence="13">The sequence shown here is derived from an EMBL/GenBank/DDBJ whole genome shotgun (WGS) entry which is preliminary data.</text>
</comment>
<feature type="transmembrane region" description="Helical" evidence="11">
    <location>
        <begin position="6"/>
        <end position="25"/>
    </location>
</feature>
<dbReference type="InterPro" id="IPR051045">
    <property type="entry name" value="TonB-dependent_transducer"/>
</dbReference>
<sequence length="201" mass="20792">MPARIAIAMGIAFAVGLLLFALVYFDDRGPALPGNNAGPVAPMQSHASGALPAPQPPGEDRDVPGLYGPAPADPGLAGTAQPPAAAVTPVPEPPRAAVDAPPPPATTAATASRPVAVRRQQPAYPRTSLRRGESGEVLVRAVVGIDGRPRQVDVARSSGHPALDRAAVRAVERWRFEPARQAGQPVEGEVRVPVEFVSGQR</sequence>
<dbReference type="PANTHER" id="PTHR33446">
    <property type="entry name" value="PROTEIN TONB-RELATED"/>
    <property type="match status" value="1"/>
</dbReference>
<keyword evidence="4" id="KW-1003">Cell membrane</keyword>
<protein>
    <submittedName>
        <fullName evidence="13">Energy transducer TonB</fullName>
    </submittedName>
</protein>
<dbReference type="GO" id="GO:0015031">
    <property type="term" value="P:protein transport"/>
    <property type="evidence" value="ECO:0007669"/>
    <property type="project" value="UniProtKB-KW"/>
</dbReference>
<feature type="compositionally biased region" description="Pro residues" evidence="10">
    <location>
        <begin position="90"/>
        <end position="105"/>
    </location>
</feature>
<evidence type="ECO:0000256" key="1">
    <source>
        <dbReference type="ARBA" id="ARBA00004383"/>
    </source>
</evidence>
<dbReference type="InterPro" id="IPR037682">
    <property type="entry name" value="TonB_C"/>
</dbReference>
<dbReference type="InterPro" id="IPR006260">
    <property type="entry name" value="TonB/TolA_C"/>
</dbReference>
<proteinExistence type="inferred from homology"/>
<evidence type="ECO:0000313" key="14">
    <source>
        <dbReference type="Proteomes" id="UP000298681"/>
    </source>
</evidence>
<keyword evidence="3" id="KW-0813">Transport</keyword>
<feature type="region of interest" description="Disordered" evidence="10">
    <location>
        <begin position="36"/>
        <end position="117"/>
    </location>
</feature>
<dbReference type="PROSITE" id="PS52015">
    <property type="entry name" value="TONB_CTD"/>
    <property type="match status" value="1"/>
</dbReference>
<evidence type="ECO:0000256" key="7">
    <source>
        <dbReference type="ARBA" id="ARBA00022927"/>
    </source>
</evidence>
<dbReference type="AlphaFoldDB" id="A0A4Z1RIE4"/>
<reference evidence="13 14" key="1">
    <citation type="submission" date="2019-01" db="EMBL/GenBank/DDBJ databases">
        <authorList>
            <person name="Zhang S."/>
        </authorList>
    </citation>
    <scope>NUCLEOTIDE SEQUENCE [LARGE SCALE GENOMIC DNA]</scope>
    <source>
        <strain evidence="13 14">1626</strain>
    </source>
</reference>
<evidence type="ECO:0000259" key="12">
    <source>
        <dbReference type="PROSITE" id="PS52015"/>
    </source>
</evidence>
<evidence type="ECO:0000313" key="13">
    <source>
        <dbReference type="EMBL" id="TKS53899.1"/>
    </source>
</evidence>
<keyword evidence="8 11" id="KW-1133">Transmembrane helix</keyword>